<accession>A0A917IFR6</accession>
<dbReference type="InterPro" id="IPR036388">
    <property type="entry name" value="WH-like_DNA-bd_sf"/>
</dbReference>
<dbReference type="InterPro" id="IPR014757">
    <property type="entry name" value="Tscrpt_reg_IclR_C"/>
</dbReference>
<dbReference type="EMBL" id="BMJY01000004">
    <property type="protein sequence ID" value="GGH40950.1"/>
    <property type="molecule type" value="Genomic_DNA"/>
</dbReference>
<dbReference type="Proteomes" id="UP000657592">
    <property type="component" value="Unassembled WGS sequence"/>
</dbReference>
<dbReference type="InterPro" id="IPR029016">
    <property type="entry name" value="GAF-like_dom_sf"/>
</dbReference>
<dbReference type="SMART" id="SM00346">
    <property type="entry name" value="HTH_ICLR"/>
    <property type="match status" value="1"/>
</dbReference>
<keyword evidence="7" id="KW-1185">Reference proteome</keyword>
<dbReference type="PANTHER" id="PTHR30136:SF35">
    <property type="entry name" value="HTH-TYPE TRANSCRIPTIONAL REGULATOR RV1719"/>
    <property type="match status" value="1"/>
</dbReference>
<reference evidence="6" key="2">
    <citation type="submission" date="2020-09" db="EMBL/GenBank/DDBJ databases">
        <authorList>
            <person name="Sun Q."/>
            <person name="Zhou Y."/>
        </authorList>
    </citation>
    <scope>NUCLEOTIDE SEQUENCE</scope>
    <source>
        <strain evidence="6">CGMCC 1.15794</strain>
    </source>
</reference>
<dbReference type="InterPro" id="IPR050707">
    <property type="entry name" value="HTH_MetabolicPath_Reg"/>
</dbReference>
<feature type="domain" description="HTH iclR-type" evidence="4">
    <location>
        <begin position="1"/>
        <end position="55"/>
    </location>
</feature>
<proteinExistence type="predicted"/>
<dbReference type="SUPFAM" id="SSF55781">
    <property type="entry name" value="GAF domain-like"/>
    <property type="match status" value="1"/>
</dbReference>
<dbReference type="PROSITE" id="PS51078">
    <property type="entry name" value="ICLR_ED"/>
    <property type="match status" value="1"/>
</dbReference>
<evidence type="ECO:0000256" key="1">
    <source>
        <dbReference type="ARBA" id="ARBA00023015"/>
    </source>
</evidence>
<evidence type="ECO:0000259" key="4">
    <source>
        <dbReference type="PROSITE" id="PS51077"/>
    </source>
</evidence>
<evidence type="ECO:0000313" key="6">
    <source>
        <dbReference type="EMBL" id="GGH40950.1"/>
    </source>
</evidence>
<protein>
    <submittedName>
        <fullName evidence="6">Transcriptional regulator</fullName>
    </submittedName>
</protein>
<dbReference type="AlphaFoldDB" id="A0A917IFR6"/>
<organism evidence="6 7">
    <name type="scientific">Microbacterium album</name>
    <dbReference type="NCBI Taxonomy" id="2053191"/>
    <lineage>
        <taxon>Bacteria</taxon>
        <taxon>Bacillati</taxon>
        <taxon>Actinomycetota</taxon>
        <taxon>Actinomycetes</taxon>
        <taxon>Micrococcales</taxon>
        <taxon>Microbacteriaceae</taxon>
        <taxon>Microbacterium</taxon>
    </lineage>
</organism>
<dbReference type="InterPro" id="IPR011991">
    <property type="entry name" value="ArsR-like_HTH"/>
</dbReference>
<dbReference type="Pfam" id="PF12840">
    <property type="entry name" value="HTH_20"/>
    <property type="match status" value="1"/>
</dbReference>
<dbReference type="GO" id="GO:0003677">
    <property type="term" value="F:DNA binding"/>
    <property type="evidence" value="ECO:0007669"/>
    <property type="project" value="UniProtKB-KW"/>
</dbReference>
<dbReference type="CDD" id="cd00090">
    <property type="entry name" value="HTH_ARSR"/>
    <property type="match status" value="1"/>
</dbReference>
<evidence type="ECO:0000256" key="3">
    <source>
        <dbReference type="ARBA" id="ARBA00023163"/>
    </source>
</evidence>
<evidence type="ECO:0000259" key="5">
    <source>
        <dbReference type="PROSITE" id="PS51078"/>
    </source>
</evidence>
<gene>
    <name evidence="6" type="ORF">GCM10010921_13220</name>
</gene>
<feature type="domain" description="IclR-ED" evidence="5">
    <location>
        <begin position="49"/>
        <end position="214"/>
    </location>
</feature>
<dbReference type="SUPFAM" id="SSF46785">
    <property type="entry name" value="Winged helix' DNA-binding domain"/>
    <property type="match status" value="1"/>
</dbReference>
<dbReference type="Gene3D" id="3.30.450.40">
    <property type="match status" value="1"/>
</dbReference>
<dbReference type="InterPro" id="IPR036390">
    <property type="entry name" value="WH_DNA-bd_sf"/>
</dbReference>
<dbReference type="PANTHER" id="PTHR30136">
    <property type="entry name" value="HELIX-TURN-HELIX TRANSCRIPTIONAL REGULATOR, ICLR FAMILY"/>
    <property type="match status" value="1"/>
</dbReference>
<comment type="caution">
    <text evidence="6">The sequence shown here is derived from an EMBL/GenBank/DDBJ whole genome shotgun (WGS) entry which is preliminary data.</text>
</comment>
<keyword evidence="1" id="KW-0805">Transcription regulation</keyword>
<dbReference type="Gene3D" id="1.10.10.10">
    <property type="entry name" value="Winged helix-like DNA-binding domain superfamily/Winged helix DNA-binding domain"/>
    <property type="match status" value="1"/>
</dbReference>
<dbReference type="PROSITE" id="PS51077">
    <property type="entry name" value="HTH_ICLR"/>
    <property type="match status" value="1"/>
</dbReference>
<dbReference type="GO" id="GO:0045892">
    <property type="term" value="P:negative regulation of DNA-templated transcription"/>
    <property type="evidence" value="ECO:0007669"/>
    <property type="project" value="TreeGrafter"/>
</dbReference>
<dbReference type="GO" id="GO:0003700">
    <property type="term" value="F:DNA-binding transcription factor activity"/>
    <property type="evidence" value="ECO:0007669"/>
    <property type="project" value="InterPro"/>
</dbReference>
<name>A0A917IFR6_9MICO</name>
<evidence type="ECO:0000256" key="2">
    <source>
        <dbReference type="ARBA" id="ARBA00023125"/>
    </source>
</evidence>
<reference evidence="6" key="1">
    <citation type="journal article" date="2014" name="Int. J. Syst. Evol. Microbiol.">
        <title>Complete genome sequence of Corynebacterium casei LMG S-19264T (=DSM 44701T), isolated from a smear-ripened cheese.</title>
        <authorList>
            <consortium name="US DOE Joint Genome Institute (JGI-PGF)"/>
            <person name="Walter F."/>
            <person name="Albersmeier A."/>
            <person name="Kalinowski J."/>
            <person name="Ruckert C."/>
        </authorList>
    </citation>
    <scope>NUCLEOTIDE SEQUENCE</scope>
    <source>
        <strain evidence="6">CGMCC 1.15794</strain>
    </source>
</reference>
<keyword evidence="3" id="KW-0804">Transcription</keyword>
<keyword evidence="2" id="KW-0238">DNA-binding</keyword>
<sequence>MRLLFELAQHPEGLTVTELARRLGTQRPPLYRQLRTLLDARLIRRTEGKLYRLGVGVLELARAFSDPLLERARPLLQSAADATGYSAMLNVAEGDALVLVWCATPRAPGMHLTTPIGFLYPDGLIPPRVAMMASRPRDAEEPLVVTEARERGYVGTATIGSRYGFVGVAVPLRSRGAFGSLALARGVGPLDEADERSLAQVAQAAAREITDSSL</sequence>
<dbReference type="InterPro" id="IPR005471">
    <property type="entry name" value="Tscrpt_reg_IclR_N"/>
</dbReference>
<evidence type="ECO:0000313" key="7">
    <source>
        <dbReference type="Proteomes" id="UP000657592"/>
    </source>
</evidence>